<feature type="transmembrane region" description="Helical" evidence="10">
    <location>
        <begin position="20"/>
        <end position="40"/>
    </location>
</feature>
<dbReference type="EMBL" id="JASCZI010000010">
    <property type="protein sequence ID" value="MED6106503.1"/>
    <property type="molecule type" value="Genomic_DNA"/>
</dbReference>
<keyword evidence="5" id="KW-0964">Secreted</keyword>
<evidence type="ECO:0000256" key="5">
    <source>
        <dbReference type="ARBA" id="ARBA00022512"/>
    </source>
</evidence>
<comment type="similarity">
    <text evidence="3">In the N-terminal section; belongs to the PMEI family.</text>
</comment>
<dbReference type="InterPro" id="IPR035513">
    <property type="entry name" value="Invertase/methylesterase_inhib"/>
</dbReference>
<dbReference type="InterPro" id="IPR012334">
    <property type="entry name" value="Pectin_lyas_fold"/>
</dbReference>
<organism evidence="12 13">
    <name type="scientific">Stylosanthes scabra</name>
    <dbReference type="NCBI Taxonomy" id="79078"/>
    <lineage>
        <taxon>Eukaryota</taxon>
        <taxon>Viridiplantae</taxon>
        <taxon>Streptophyta</taxon>
        <taxon>Embryophyta</taxon>
        <taxon>Tracheophyta</taxon>
        <taxon>Spermatophyta</taxon>
        <taxon>Magnoliopsida</taxon>
        <taxon>eudicotyledons</taxon>
        <taxon>Gunneridae</taxon>
        <taxon>Pentapetalae</taxon>
        <taxon>rosids</taxon>
        <taxon>fabids</taxon>
        <taxon>Fabales</taxon>
        <taxon>Fabaceae</taxon>
        <taxon>Papilionoideae</taxon>
        <taxon>50 kb inversion clade</taxon>
        <taxon>dalbergioids sensu lato</taxon>
        <taxon>Dalbergieae</taxon>
        <taxon>Pterocarpus clade</taxon>
        <taxon>Stylosanthes</taxon>
    </lineage>
</organism>
<evidence type="ECO:0000256" key="2">
    <source>
        <dbReference type="ARBA" id="ARBA00005184"/>
    </source>
</evidence>
<comment type="catalytic activity">
    <reaction evidence="9">
        <text>[(1-&gt;4)-alpha-D-galacturonosyl methyl ester](n) + n H2O = [(1-&gt;4)-alpha-D-galacturonosyl](n) + n methanol + n H(+)</text>
        <dbReference type="Rhea" id="RHEA:22380"/>
        <dbReference type="Rhea" id="RHEA-COMP:14570"/>
        <dbReference type="Rhea" id="RHEA-COMP:14573"/>
        <dbReference type="ChEBI" id="CHEBI:15377"/>
        <dbReference type="ChEBI" id="CHEBI:15378"/>
        <dbReference type="ChEBI" id="CHEBI:17790"/>
        <dbReference type="ChEBI" id="CHEBI:140522"/>
        <dbReference type="ChEBI" id="CHEBI:140523"/>
        <dbReference type="EC" id="3.1.1.11"/>
    </reaction>
</comment>
<comment type="caution">
    <text evidence="12">The sequence shown here is derived from an EMBL/GenBank/DDBJ whole genome shotgun (WGS) entry which is preliminary data.</text>
</comment>
<evidence type="ECO:0000313" key="13">
    <source>
        <dbReference type="Proteomes" id="UP001341840"/>
    </source>
</evidence>
<dbReference type="Pfam" id="PF01095">
    <property type="entry name" value="Pectinesterase"/>
    <property type="match status" value="1"/>
</dbReference>
<proteinExistence type="inferred from homology"/>
<dbReference type="SUPFAM" id="SSF101148">
    <property type="entry name" value="Plant invertase/pectin methylesterase inhibitor"/>
    <property type="match status" value="1"/>
</dbReference>
<keyword evidence="10" id="KW-0812">Transmembrane</keyword>
<dbReference type="InterPro" id="IPR006501">
    <property type="entry name" value="Pectinesterase_inhib_dom"/>
</dbReference>
<keyword evidence="7 9" id="KW-0063">Aspartyl esterase</keyword>
<dbReference type="SUPFAM" id="SSF51126">
    <property type="entry name" value="Pectin lyase-like"/>
    <property type="match status" value="1"/>
</dbReference>
<dbReference type="InterPro" id="IPR000070">
    <property type="entry name" value="Pectinesterase_cat"/>
</dbReference>
<evidence type="ECO:0000256" key="9">
    <source>
        <dbReference type="RuleBase" id="RU000589"/>
    </source>
</evidence>
<accession>A0ABU6Q3V3</accession>
<sequence length="620" mass="68709">MAGDHHFSTMDDKKRKKKIAIVTVSSILLVAMVGCVAVGIDITAVEEQETSTNTIVKNQRNAHVICQSAEYKETCEKSLEKATNNGTTDTKELIIAAFNATADEIENQINDSTLFQKVVTDDMSKQALDICKEVLGYAVEDIHRSVHMMERFELSKIPQYAYDLKIWIAGTLAHQETCLEAFQHVPTEAGKEMAKVLNTSLQLSSNALDIINGASKIYKSFSLDNFFKGSGGHGEAPAPVPAPAAGRKLLSDIDDDGLHSWIELGRRSLLEAENWEDPTRLKPDCVVAQDGSGNFKTVTEALQTVPKNNHKRFVIYVKEGVYSEYVILEKSMSHVTIVGDGPTKTRFTGSKNYVDGLQTYYTSTFSVNAANFMAVNVGFENTAGAAKHQAVALRVTADQAVFYKCHMDAYQDTLYVQSQRQYFRDCTVSGTIDFIFGDAAAVFQNCSFIVRKPMETQQCMVTAGGRTKIDSPTALVFQDCYFKGTPELTSMPRKVSYLGRPWKIFSKVVIMDSEIDDIFVPEGYMPWMGSAFKDTSTYLEYNNRGGGAATKDRITWPGFKVLNAIEADQYYPAKFYEMSNHSERDAWIIDSGVPSNLAAPQTSVKLPPLSLPSINIPNML</sequence>
<keyword evidence="5" id="KW-0134">Cell wall</keyword>
<evidence type="ECO:0000256" key="6">
    <source>
        <dbReference type="ARBA" id="ARBA00022801"/>
    </source>
</evidence>
<dbReference type="Gene3D" id="1.20.140.40">
    <property type="entry name" value="Invertase/pectin methylesterase inhibitor family protein"/>
    <property type="match status" value="1"/>
</dbReference>
<evidence type="ECO:0000256" key="7">
    <source>
        <dbReference type="ARBA" id="ARBA00023085"/>
    </source>
</evidence>
<keyword evidence="10" id="KW-0472">Membrane</keyword>
<evidence type="ECO:0000259" key="11">
    <source>
        <dbReference type="SMART" id="SM00856"/>
    </source>
</evidence>
<comment type="similarity">
    <text evidence="4">In the C-terminal section; belongs to the pectinesterase family.</text>
</comment>
<feature type="domain" description="Pectinesterase inhibitor" evidence="11">
    <location>
        <begin position="57"/>
        <end position="210"/>
    </location>
</feature>
<keyword evidence="6 9" id="KW-0378">Hydrolase</keyword>
<keyword evidence="10" id="KW-1133">Transmembrane helix</keyword>
<evidence type="ECO:0000256" key="3">
    <source>
        <dbReference type="ARBA" id="ARBA00006027"/>
    </source>
</evidence>
<comment type="pathway">
    <text evidence="2 9">Glycan metabolism; pectin degradation; 2-dehydro-3-deoxy-D-gluconate from pectin: step 1/5.</text>
</comment>
<dbReference type="InterPro" id="IPR011050">
    <property type="entry name" value="Pectin_lyase_fold/virulence"/>
</dbReference>
<dbReference type="PROSITE" id="PS00503">
    <property type="entry name" value="PECTINESTERASE_2"/>
    <property type="match status" value="1"/>
</dbReference>
<dbReference type="CDD" id="cd15798">
    <property type="entry name" value="PMEI-like_3"/>
    <property type="match status" value="1"/>
</dbReference>
<feature type="active site" evidence="8">
    <location>
        <position position="433"/>
    </location>
</feature>
<evidence type="ECO:0000256" key="1">
    <source>
        <dbReference type="ARBA" id="ARBA00004191"/>
    </source>
</evidence>
<comment type="subcellular location">
    <subcellularLocation>
        <location evidence="1">Secreted</location>
        <location evidence="1">Cell wall</location>
    </subcellularLocation>
</comment>
<evidence type="ECO:0000313" key="12">
    <source>
        <dbReference type="EMBL" id="MED6106503.1"/>
    </source>
</evidence>
<dbReference type="EC" id="3.1.1.11" evidence="9"/>
<evidence type="ECO:0000256" key="4">
    <source>
        <dbReference type="ARBA" id="ARBA00007786"/>
    </source>
</evidence>
<gene>
    <name evidence="12" type="ORF">PIB30_005131</name>
</gene>
<evidence type="ECO:0000256" key="8">
    <source>
        <dbReference type="PROSITE-ProRule" id="PRU10040"/>
    </source>
</evidence>
<protein>
    <recommendedName>
        <fullName evidence="9">Pectinesterase</fullName>
        <ecNumber evidence="9">3.1.1.11</ecNumber>
    </recommendedName>
</protein>
<evidence type="ECO:0000256" key="10">
    <source>
        <dbReference type="SAM" id="Phobius"/>
    </source>
</evidence>
<dbReference type="NCBIfam" id="TIGR01614">
    <property type="entry name" value="PME_inhib"/>
    <property type="match status" value="1"/>
</dbReference>
<dbReference type="Pfam" id="PF04043">
    <property type="entry name" value="PMEI"/>
    <property type="match status" value="1"/>
</dbReference>
<name>A0ABU6Q3V3_9FABA</name>
<dbReference type="PANTHER" id="PTHR31707">
    <property type="entry name" value="PECTINESTERASE"/>
    <property type="match status" value="1"/>
</dbReference>
<dbReference type="InterPro" id="IPR033131">
    <property type="entry name" value="Pectinesterase_Asp_AS"/>
</dbReference>
<dbReference type="Gene3D" id="2.160.20.10">
    <property type="entry name" value="Single-stranded right-handed beta-helix, Pectin lyase-like"/>
    <property type="match status" value="1"/>
</dbReference>
<dbReference type="Proteomes" id="UP001341840">
    <property type="component" value="Unassembled WGS sequence"/>
</dbReference>
<reference evidence="12 13" key="1">
    <citation type="journal article" date="2023" name="Plants (Basel)">
        <title>Bridging the Gap: Combining Genomics and Transcriptomics Approaches to Understand Stylosanthes scabra, an Orphan Legume from the Brazilian Caatinga.</title>
        <authorList>
            <person name="Ferreira-Neto J.R.C."/>
            <person name="da Silva M.D."/>
            <person name="Binneck E."/>
            <person name="de Melo N.F."/>
            <person name="da Silva R.H."/>
            <person name="de Melo A.L.T.M."/>
            <person name="Pandolfi V."/>
            <person name="Bustamante F.O."/>
            <person name="Brasileiro-Vidal A.C."/>
            <person name="Benko-Iseppon A.M."/>
        </authorList>
    </citation>
    <scope>NUCLEOTIDE SEQUENCE [LARGE SCALE GENOMIC DNA]</scope>
    <source>
        <tissue evidence="12">Leaves</tissue>
    </source>
</reference>
<dbReference type="SMART" id="SM00856">
    <property type="entry name" value="PMEI"/>
    <property type="match status" value="1"/>
</dbReference>
<keyword evidence="13" id="KW-1185">Reference proteome</keyword>